<keyword evidence="4 5" id="KW-0472">Membrane</keyword>
<evidence type="ECO:0000313" key="7">
    <source>
        <dbReference type="EMBL" id="SNY53591.1"/>
    </source>
</evidence>
<dbReference type="Gene3D" id="1.20.1250.20">
    <property type="entry name" value="MFS general substrate transporter like domains"/>
    <property type="match status" value="1"/>
</dbReference>
<keyword evidence="8" id="KW-1185">Reference proteome</keyword>
<evidence type="ECO:0000256" key="5">
    <source>
        <dbReference type="SAM" id="Phobius"/>
    </source>
</evidence>
<dbReference type="InterPro" id="IPR011701">
    <property type="entry name" value="MFS"/>
</dbReference>
<feature type="transmembrane region" description="Helical" evidence="5">
    <location>
        <begin position="283"/>
        <end position="302"/>
    </location>
</feature>
<dbReference type="Pfam" id="PF07690">
    <property type="entry name" value="MFS_1"/>
    <property type="match status" value="1"/>
</dbReference>
<accession>A0A285J385</accession>
<dbReference type="GO" id="GO:0022857">
    <property type="term" value="F:transmembrane transporter activity"/>
    <property type="evidence" value="ECO:0007669"/>
    <property type="project" value="InterPro"/>
</dbReference>
<feature type="transmembrane region" description="Helical" evidence="5">
    <location>
        <begin position="218"/>
        <end position="241"/>
    </location>
</feature>
<dbReference type="GO" id="GO:0005886">
    <property type="term" value="C:plasma membrane"/>
    <property type="evidence" value="ECO:0007669"/>
    <property type="project" value="UniProtKB-SubCell"/>
</dbReference>
<dbReference type="Proteomes" id="UP000219612">
    <property type="component" value="Unassembled WGS sequence"/>
</dbReference>
<evidence type="ECO:0000256" key="1">
    <source>
        <dbReference type="ARBA" id="ARBA00004651"/>
    </source>
</evidence>
<dbReference type="PANTHER" id="PTHR23542:SF1">
    <property type="entry name" value="MAJOR FACILITATOR SUPERFAMILY (MFS) PROFILE DOMAIN-CONTAINING PROTEIN"/>
    <property type="match status" value="1"/>
</dbReference>
<dbReference type="OrthoDB" id="5243516at2"/>
<keyword evidence="2 5" id="KW-0812">Transmembrane</keyword>
<feature type="transmembrane region" description="Helical" evidence="5">
    <location>
        <begin position="52"/>
        <end position="72"/>
    </location>
</feature>
<comment type="subcellular location">
    <subcellularLocation>
        <location evidence="1">Cell membrane</location>
        <topology evidence="1">Multi-pass membrane protein</topology>
    </subcellularLocation>
</comment>
<name>A0A285J385_9ACTN</name>
<evidence type="ECO:0000259" key="6">
    <source>
        <dbReference type="PROSITE" id="PS50850"/>
    </source>
</evidence>
<evidence type="ECO:0000256" key="3">
    <source>
        <dbReference type="ARBA" id="ARBA00022989"/>
    </source>
</evidence>
<feature type="transmembrane region" description="Helical" evidence="5">
    <location>
        <begin position="253"/>
        <end position="271"/>
    </location>
</feature>
<dbReference type="InterPro" id="IPR020846">
    <property type="entry name" value="MFS_dom"/>
</dbReference>
<dbReference type="InterPro" id="IPR036259">
    <property type="entry name" value="MFS_trans_sf"/>
</dbReference>
<reference evidence="7 8" key="1">
    <citation type="submission" date="2017-09" db="EMBL/GenBank/DDBJ databases">
        <authorList>
            <person name="Ehlers B."/>
            <person name="Leendertz F.H."/>
        </authorList>
    </citation>
    <scope>NUCLEOTIDE SEQUENCE [LARGE SCALE GENOMIC DNA]</scope>
    <source>
        <strain evidence="7 8">CGMCC 4.6857</strain>
    </source>
</reference>
<dbReference type="SUPFAM" id="SSF103473">
    <property type="entry name" value="MFS general substrate transporter"/>
    <property type="match status" value="1"/>
</dbReference>
<keyword evidence="3 5" id="KW-1133">Transmembrane helix</keyword>
<evidence type="ECO:0000256" key="4">
    <source>
        <dbReference type="ARBA" id="ARBA00023136"/>
    </source>
</evidence>
<dbReference type="AlphaFoldDB" id="A0A285J385"/>
<gene>
    <name evidence="7" type="ORF">SAMN05421748_11478</name>
</gene>
<organism evidence="7 8">
    <name type="scientific">Paractinoplanes atraurantiacus</name>
    <dbReference type="NCBI Taxonomy" id="1036182"/>
    <lineage>
        <taxon>Bacteria</taxon>
        <taxon>Bacillati</taxon>
        <taxon>Actinomycetota</taxon>
        <taxon>Actinomycetes</taxon>
        <taxon>Micromonosporales</taxon>
        <taxon>Micromonosporaceae</taxon>
        <taxon>Paractinoplanes</taxon>
    </lineage>
</organism>
<feature type="transmembrane region" description="Helical" evidence="5">
    <location>
        <begin position="341"/>
        <end position="359"/>
    </location>
</feature>
<evidence type="ECO:0000313" key="8">
    <source>
        <dbReference type="Proteomes" id="UP000219612"/>
    </source>
</evidence>
<feature type="domain" description="Major facilitator superfamily (MFS) profile" evidence="6">
    <location>
        <begin position="218"/>
        <end position="420"/>
    </location>
</feature>
<dbReference type="PANTHER" id="PTHR23542">
    <property type="match status" value="1"/>
</dbReference>
<feature type="transmembrane region" description="Helical" evidence="5">
    <location>
        <begin position="145"/>
        <end position="171"/>
    </location>
</feature>
<feature type="transmembrane region" description="Helical" evidence="5">
    <location>
        <begin position="371"/>
        <end position="390"/>
    </location>
</feature>
<feature type="transmembrane region" description="Helical" evidence="5">
    <location>
        <begin position="24"/>
        <end position="46"/>
    </location>
</feature>
<protein>
    <submittedName>
        <fullName evidence="7">Predicted arabinose efflux permease, MFS family</fullName>
    </submittedName>
</protein>
<sequence length="420" mass="43320">MAAVLAGTSRITALVRHRSVRGPLLWSIIGRLPLYLISLALVLFFVEQDISYAATGGLLAAYTLGGSVLGPVIARRVDRQGQTWMLVVTAVLYPVLLIGTVSAVDGPRPLLIALLFLAGGAIPPVSNSIRALWSTMGLSKDERNAAYSLEAILAEVYSIGGPALLSLLIAIGDPRSAILAGGVMGGLGALGLATTRASRQWRPVPAKGDLLGPLRSPALLTMLGVLFFCAGSLGVFNIALPAFAEAHGSGGDVGLLFAAWGVGGAIGGIWYSGRRFRIPSEQLLLIVVLVFAALMAVPLLAWDNWSMGVALALNGLAVAPVTVVAYEFVGRAARAGTVTEAFTWMITANTAGSAVGAQLSGLLVNWSGTRAAFAAAVGMVLAGALVVLVFRRVLAAVPSGDDLEAEQDLEDVAAATSKES</sequence>
<feature type="transmembrane region" description="Helical" evidence="5">
    <location>
        <begin position="84"/>
        <end position="104"/>
    </location>
</feature>
<proteinExistence type="predicted"/>
<dbReference type="PROSITE" id="PS50850">
    <property type="entry name" value="MFS"/>
    <property type="match status" value="1"/>
</dbReference>
<dbReference type="EMBL" id="OBDY01000014">
    <property type="protein sequence ID" value="SNY53591.1"/>
    <property type="molecule type" value="Genomic_DNA"/>
</dbReference>
<feature type="transmembrane region" description="Helical" evidence="5">
    <location>
        <begin position="308"/>
        <end position="329"/>
    </location>
</feature>
<feature type="transmembrane region" description="Helical" evidence="5">
    <location>
        <begin position="177"/>
        <end position="197"/>
    </location>
</feature>
<evidence type="ECO:0000256" key="2">
    <source>
        <dbReference type="ARBA" id="ARBA00022692"/>
    </source>
</evidence>
<feature type="transmembrane region" description="Helical" evidence="5">
    <location>
        <begin position="110"/>
        <end position="133"/>
    </location>
</feature>